<proteinExistence type="predicted"/>
<dbReference type="STRING" id="40998.A0A2P8AG37"/>
<evidence type="ECO:0000256" key="2">
    <source>
        <dbReference type="PROSITE-ProRule" id="PRU00176"/>
    </source>
</evidence>
<feature type="compositionally biased region" description="Basic residues" evidence="3">
    <location>
        <begin position="201"/>
        <end position="214"/>
    </location>
</feature>
<dbReference type="PROSITE" id="PS50102">
    <property type="entry name" value="RRM"/>
    <property type="match status" value="1"/>
</dbReference>
<dbReference type="SMART" id="SM01218">
    <property type="entry name" value="FoP_duplication"/>
    <property type="match status" value="1"/>
</dbReference>
<organism evidence="5 6">
    <name type="scientific">Elsinoe australis</name>
    <dbReference type="NCBI Taxonomy" id="40998"/>
    <lineage>
        <taxon>Eukaryota</taxon>
        <taxon>Fungi</taxon>
        <taxon>Dikarya</taxon>
        <taxon>Ascomycota</taxon>
        <taxon>Pezizomycotina</taxon>
        <taxon>Dothideomycetes</taxon>
        <taxon>Dothideomycetidae</taxon>
        <taxon>Myriangiales</taxon>
        <taxon>Elsinoaceae</taxon>
        <taxon>Elsinoe</taxon>
    </lineage>
</organism>
<feature type="region of interest" description="Disordered" evidence="3">
    <location>
        <begin position="170"/>
        <end position="264"/>
    </location>
</feature>
<dbReference type="SUPFAM" id="SSF54928">
    <property type="entry name" value="RNA-binding domain, RBD"/>
    <property type="match status" value="1"/>
</dbReference>
<evidence type="ECO:0000256" key="3">
    <source>
        <dbReference type="SAM" id="MobiDB-lite"/>
    </source>
</evidence>
<dbReference type="PANTHER" id="PTHR19965">
    <property type="entry name" value="RNA AND EXPORT FACTOR BINDING PROTEIN"/>
    <property type="match status" value="1"/>
</dbReference>
<reference evidence="5 6" key="1">
    <citation type="submission" date="2017-05" db="EMBL/GenBank/DDBJ databases">
        <title>Draft genome sequence of Elsinoe australis.</title>
        <authorList>
            <person name="Cheng Q."/>
        </authorList>
    </citation>
    <scope>NUCLEOTIDE SEQUENCE [LARGE SCALE GENOMIC DNA]</scope>
    <source>
        <strain evidence="5 6">NL1</strain>
    </source>
</reference>
<dbReference type="InterPro" id="IPR025715">
    <property type="entry name" value="FoP_C"/>
</dbReference>
<feature type="compositionally biased region" description="Low complexity" evidence="3">
    <location>
        <begin position="30"/>
        <end position="58"/>
    </location>
</feature>
<feature type="region of interest" description="Disordered" evidence="3">
    <location>
        <begin position="1"/>
        <end position="69"/>
    </location>
</feature>
<protein>
    <recommendedName>
        <fullName evidence="4">RRM domain-containing protein</fullName>
    </recommendedName>
</protein>
<feature type="compositionally biased region" description="Low complexity" evidence="3">
    <location>
        <begin position="229"/>
        <end position="257"/>
    </location>
</feature>
<feature type="compositionally biased region" description="Basic residues" evidence="3">
    <location>
        <begin position="19"/>
        <end position="29"/>
    </location>
</feature>
<dbReference type="SMART" id="SM00360">
    <property type="entry name" value="RRM"/>
    <property type="match status" value="1"/>
</dbReference>
<keyword evidence="1 2" id="KW-0694">RNA-binding</keyword>
<accession>A0A2P8AG37</accession>
<keyword evidence="6" id="KW-1185">Reference proteome</keyword>
<comment type="caution">
    <text evidence="5">The sequence shown here is derived from an EMBL/GenBank/DDBJ whole genome shotgun (WGS) entry which is preliminary data.</text>
</comment>
<dbReference type="InterPro" id="IPR012677">
    <property type="entry name" value="Nucleotide-bd_a/b_plait_sf"/>
</dbReference>
<dbReference type="InterPro" id="IPR035979">
    <property type="entry name" value="RBD_domain_sf"/>
</dbReference>
<evidence type="ECO:0000256" key="1">
    <source>
        <dbReference type="ARBA" id="ARBA00022884"/>
    </source>
</evidence>
<dbReference type="GO" id="GO:0003729">
    <property type="term" value="F:mRNA binding"/>
    <property type="evidence" value="ECO:0007669"/>
    <property type="project" value="TreeGrafter"/>
</dbReference>
<dbReference type="OrthoDB" id="346839at2759"/>
<sequence>MSSKLDQSLDEIAGGRRGPGARRNQRRKPAAAAPAGGIAKKPAGKPAGKPAKATPTGPRAAAALPPKGDSKIIVSNLPNDVTEQQIKEYFSSTVGQVKKVLMSYNKDGRSNGVATIIFAHTTSAAEAAKTYNNVKVDGRPMRIEVVMSAEHVAPAAAPKGLKDRISVPKSVAAKPKKATAGPKQGAAATATPTEGAASGRGRGRKGRKGGARPKKTAEDLDADMADYFGPGTAAPAEAAATNGTAPAGAAAPNGGEAAMEDEIM</sequence>
<gene>
    <name evidence="5" type="ORF">B9Z65_3725</name>
</gene>
<feature type="compositionally biased region" description="Low complexity" evidence="3">
    <location>
        <begin position="170"/>
        <end position="199"/>
    </location>
</feature>
<dbReference type="InterPro" id="IPR000504">
    <property type="entry name" value="RRM_dom"/>
</dbReference>
<dbReference type="Proteomes" id="UP000243723">
    <property type="component" value="Unassembled WGS sequence"/>
</dbReference>
<dbReference type="GO" id="GO:0005634">
    <property type="term" value="C:nucleus"/>
    <property type="evidence" value="ECO:0007669"/>
    <property type="project" value="TreeGrafter"/>
</dbReference>
<dbReference type="InterPro" id="IPR051229">
    <property type="entry name" value="ALYREF_mRNA_export"/>
</dbReference>
<dbReference type="Pfam" id="PF13865">
    <property type="entry name" value="FoP_duplication"/>
    <property type="match status" value="1"/>
</dbReference>
<dbReference type="Gene3D" id="3.30.70.330">
    <property type="match status" value="1"/>
</dbReference>
<name>A0A2P8AG37_9PEZI</name>
<dbReference type="Pfam" id="PF00076">
    <property type="entry name" value="RRM_1"/>
    <property type="match status" value="1"/>
</dbReference>
<dbReference type="PANTHER" id="PTHR19965:SF35">
    <property type="entry name" value="RNA ANNEALING PROTEIN YRA1"/>
    <property type="match status" value="1"/>
</dbReference>
<evidence type="ECO:0000313" key="6">
    <source>
        <dbReference type="Proteomes" id="UP000243723"/>
    </source>
</evidence>
<evidence type="ECO:0000259" key="4">
    <source>
        <dbReference type="PROSITE" id="PS50102"/>
    </source>
</evidence>
<evidence type="ECO:0000313" key="5">
    <source>
        <dbReference type="EMBL" id="PSK59401.1"/>
    </source>
</evidence>
<dbReference type="AlphaFoldDB" id="A0A2P8AG37"/>
<feature type="domain" description="RRM" evidence="4">
    <location>
        <begin position="70"/>
        <end position="148"/>
    </location>
</feature>
<dbReference type="EMBL" id="NHZQ01000010">
    <property type="protein sequence ID" value="PSK59401.1"/>
    <property type="molecule type" value="Genomic_DNA"/>
</dbReference>